<evidence type="ECO:0000313" key="1">
    <source>
        <dbReference type="EMBL" id="VFS59790.1"/>
    </source>
</evidence>
<dbReference type="AlphaFoldDB" id="A0A485AGH2"/>
<name>A0A485AGH2_KLUCR</name>
<reference evidence="1 2" key="1">
    <citation type="submission" date="2019-03" db="EMBL/GenBank/DDBJ databases">
        <authorList>
            <consortium name="Pathogen Informatics"/>
        </authorList>
    </citation>
    <scope>NUCLEOTIDE SEQUENCE [LARGE SCALE GENOMIC DNA]</scope>
    <source>
        <strain evidence="1 2">NCTC12993</strain>
    </source>
</reference>
<dbReference type="Proteomes" id="UP000401081">
    <property type="component" value="Unassembled WGS sequence"/>
</dbReference>
<dbReference type="EMBL" id="CAADJD010000014">
    <property type="protein sequence ID" value="VFS59790.1"/>
    <property type="molecule type" value="Genomic_DNA"/>
</dbReference>
<organism evidence="1 2">
    <name type="scientific">Kluyvera cryocrescens</name>
    <name type="common">Kluyvera citrophila</name>
    <dbReference type="NCBI Taxonomy" id="580"/>
    <lineage>
        <taxon>Bacteria</taxon>
        <taxon>Pseudomonadati</taxon>
        <taxon>Pseudomonadota</taxon>
        <taxon>Gammaproteobacteria</taxon>
        <taxon>Enterobacterales</taxon>
        <taxon>Enterobacteriaceae</taxon>
        <taxon>Kluyvera</taxon>
    </lineage>
</organism>
<keyword evidence="2" id="KW-1185">Reference proteome</keyword>
<protein>
    <submittedName>
        <fullName evidence="1">Uncharacterized protein</fullName>
    </submittedName>
</protein>
<sequence length="64" mass="7178">MGIVGLLTLGPSLSYLVLWWLSRFYKLDDQAMATIQRDLSARQQTNSVAVDVEPDAVPGEWRKA</sequence>
<evidence type="ECO:0000313" key="2">
    <source>
        <dbReference type="Proteomes" id="UP000401081"/>
    </source>
</evidence>
<proteinExistence type="predicted"/>
<accession>A0A485AGH2</accession>
<gene>
    <name evidence="1" type="ORF">NCTC12993_01413</name>
</gene>